<feature type="region of interest" description="Disordered" evidence="1">
    <location>
        <begin position="720"/>
        <end position="746"/>
    </location>
</feature>
<evidence type="ECO:0000313" key="3">
    <source>
        <dbReference type="Proteomes" id="UP001140094"/>
    </source>
</evidence>
<feature type="compositionally biased region" description="Acidic residues" evidence="1">
    <location>
        <begin position="484"/>
        <end position="512"/>
    </location>
</feature>
<gene>
    <name evidence="2" type="ORF">H4R20_002780</name>
</gene>
<sequence>MEPRMNWANPSLARVDAERHKRDEYTTHNNTQMQHGRSGALAFFSGMHTMASSVINNSMCESSGFDGLIVEPMRSALEFCVDMAHLAMPSLYLKCLEDDCPILGGKLNATQQQLDADAASSEPGDTYAMESPSPDTLMRNHRSSYCTRPSISVLRGWPAQLRQWQNKSTFPGMEHPVSQQKYAVSREIVEETFRLAGIGADDVDAKTQQLFLSSGDAPGCSSADALPPYIGVSDLVGPSSKWPADLLEYAESDSNTTKTHFNSGLSDTSAGDDEAILESSLLSSEKLLTVNQYLLRRIRKLELTNQIIREAYSEVEEMLETERQSNATQLQALKNKHEEDLQYIVKEYEERARQQMDSDSNDSDVESDAEYGFRRGFTATTPKRAGTVINNDANIDSTTSCTSSPLMGPAAGAGAAGRGSPPPPTIQRSVSETAFTSISKSGDLVVPGDLTIEFADSTLDSELEAASDNGTNVMFASDSRWDVEDSDSCCTSDDDDNADEELDASDAEDDDAQDNMAGLEFAVDRICAVRDADMMASSDSDSGTESDFESGSESESESDFDFDAVPEVSDDDPSTSTLRSRFSPEDYAFINPARAMISRYYPKSGKLSVAADIDCVVPESLESPKDNAAALSGDFLARTEKSLDELEAEYNAQLPADQRIAKFILRASSHLQQGARGGLSLGFMLHNLELQADKYAPNHAAVLCAFVESLYQLAETGRTIGDDHDQNLQPDAKGQLRSALSKKQRDRACSPQQAVLRISKLLHTYITLPDDQILILQQLEDLSEANGETRLVMHPMLLRTLYECELIDRGTIIKWYTSLPEEVVGNDASEQADAPADGASAAAPENSEQVGSTGTLRTRRGKLLRENASPLVIELATEAGTAGSGMRSAAEHAAAMEELHQQIQASECASSSSSGGLAAANSTSSSTPCLPSAVAAGRDNCCCTGTLTPMSDENTSFHMQLPEPEAGPVGKASGRGLLAASTSYVSVLCRTSSALYNMRTGISRKLSSESIRSGTLSASAVSDSGYGGSSSHHGVPETGNSLCPAKQVTFAAM</sequence>
<dbReference type="AlphaFoldDB" id="A0A9W8I1V6"/>
<feature type="compositionally biased region" description="Acidic residues" evidence="1">
    <location>
        <begin position="542"/>
        <end position="573"/>
    </location>
</feature>
<evidence type="ECO:0000313" key="2">
    <source>
        <dbReference type="EMBL" id="KAJ2803733.1"/>
    </source>
</evidence>
<name>A0A9W8I1V6_9FUNG</name>
<comment type="caution">
    <text evidence="2">The sequence shown here is derived from an EMBL/GenBank/DDBJ whole genome shotgun (WGS) entry which is preliminary data.</text>
</comment>
<protein>
    <recommendedName>
        <fullName evidence="4">W2 domain-containing protein</fullName>
    </recommendedName>
</protein>
<organism evidence="2 3">
    <name type="scientific">Coemansia guatemalensis</name>
    <dbReference type="NCBI Taxonomy" id="2761395"/>
    <lineage>
        <taxon>Eukaryota</taxon>
        <taxon>Fungi</taxon>
        <taxon>Fungi incertae sedis</taxon>
        <taxon>Zoopagomycota</taxon>
        <taxon>Kickxellomycotina</taxon>
        <taxon>Kickxellomycetes</taxon>
        <taxon>Kickxellales</taxon>
        <taxon>Kickxellaceae</taxon>
        <taxon>Coemansia</taxon>
    </lineage>
</organism>
<dbReference type="Proteomes" id="UP001140094">
    <property type="component" value="Unassembled WGS sequence"/>
</dbReference>
<feature type="region of interest" description="Disordered" evidence="1">
    <location>
        <begin position="483"/>
        <end position="512"/>
    </location>
</feature>
<feature type="region of interest" description="Disordered" evidence="1">
    <location>
        <begin position="114"/>
        <end position="140"/>
    </location>
</feature>
<evidence type="ECO:0000256" key="1">
    <source>
        <dbReference type="SAM" id="MobiDB-lite"/>
    </source>
</evidence>
<reference evidence="2" key="1">
    <citation type="submission" date="2022-07" db="EMBL/GenBank/DDBJ databases">
        <title>Phylogenomic reconstructions and comparative analyses of Kickxellomycotina fungi.</title>
        <authorList>
            <person name="Reynolds N.K."/>
            <person name="Stajich J.E."/>
            <person name="Barry K."/>
            <person name="Grigoriev I.V."/>
            <person name="Crous P."/>
            <person name="Smith M.E."/>
        </authorList>
    </citation>
    <scope>NUCLEOTIDE SEQUENCE</scope>
    <source>
        <strain evidence="2">NRRL 1565</strain>
    </source>
</reference>
<dbReference type="Gene3D" id="1.25.40.180">
    <property type="match status" value="1"/>
</dbReference>
<keyword evidence="3" id="KW-1185">Reference proteome</keyword>
<dbReference type="OrthoDB" id="5569827at2759"/>
<feature type="region of interest" description="Disordered" evidence="1">
    <location>
        <begin position="535"/>
        <end position="580"/>
    </location>
</feature>
<accession>A0A9W8I1V6</accession>
<feature type="region of interest" description="Disordered" evidence="1">
    <location>
        <begin position="829"/>
        <end position="861"/>
    </location>
</feature>
<dbReference type="EMBL" id="JANBUO010000490">
    <property type="protein sequence ID" value="KAJ2803733.1"/>
    <property type="molecule type" value="Genomic_DNA"/>
</dbReference>
<proteinExistence type="predicted"/>
<feature type="compositionally biased region" description="Low complexity" evidence="1">
    <location>
        <begin position="832"/>
        <end position="844"/>
    </location>
</feature>
<evidence type="ECO:0008006" key="4">
    <source>
        <dbReference type="Google" id="ProtNLM"/>
    </source>
</evidence>
<feature type="region of interest" description="Disordered" evidence="1">
    <location>
        <begin position="399"/>
        <end position="428"/>
    </location>
</feature>